<evidence type="ECO:0000259" key="3">
    <source>
        <dbReference type="PROSITE" id="PS51462"/>
    </source>
</evidence>
<proteinExistence type="predicted"/>
<dbReference type="SUPFAM" id="SSF55811">
    <property type="entry name" value="Nudix"/>
    <property type="match status" value="1"/>
</dbReference>
<dbReference type="AlphaFoldDB" id="A0A1L8RH46"/>
<keyword evidence="5" id="KW-1185">Reference proteome</keyword>
<dbReference type="FunFam" id="3.90.79.10:FF:000024">
    <property type="entry name" value="ADP-ribose pyrophosphatase"/>
    <property type="match status" value="1"/>
</dbReference>
<dbReference type="Gene3D" id="3.90.79.10">
    <property type="entry name" value="Nucleoside Triphosphate Pyrophosphohydrolase"/>
    <property type="match status" value="1"/>
</dbReference>
<dbReference type="STRING" id="214095.RU97_GL001651"/>
<dbReference type="CDD" id="cd03424">
    <property type="entry name" value="NUDIX_ADPRase_Nudt5_UGPPase_Nudt14"/>
    <property type="match status" value="1"/>
</dbReference>
<accession>A0A1L8RH46</accession>
<dbReference type="InterPro" id="IPR015797">
    <property type="entry name" value="NUDIX_hydrolase-like_dom_sf"/>
</dbReference>
<keyword evidence="2" id="KW-0378">Hydrolase</keyword>
<name>A0A1L8RH46_9ENTE</name>
<evidence type="ECO:0000256" key="1">
    <source>
        <dbReference type="ARBA" id="ARBA00001946"/>
    </source>
</evidence>
<sequence length="199" mass="22341">MREEDFEEKTLERQEIFKGKIIEVVLDKVALPKGGTSFRELVFHPGGVAVIPITADNKIILVKQFRKPMEQVLLEIPAGKIDPGEQQLPEVAAARELEEEIGMRAQELRLVTAAYLSPGFANEKLYIYFADQLERVENPRPQDPDEVLELHELTLAEAKTAIASGAICDIKTVCGIQYWELETLKRRLGNGSETADHES</sequence>
<comment type="caution">
    <text evidence="4">The sequence shown here is derived from an EMBL/GenBank/DDBJ whole genome shotgun (WGS) entry which is preliminary data.</text>
</comment>
<comment type="cofactor">
    <cofactor evidence="1">
        <name>Mg(2+)</name>
        <dbReference type="ChEBI" id="CHEBI:18420"/>
    </cofactor>
</comment>
<dbReference type="GO" id="GO:0005829">
    <property type="term" value="C:cytosol"/>
    <property type="evidence" value="ECO:0007669"/>
    <property type="project" value="TreeGrafter"/>
</dbReference>
<dbReference type="EMBL" id="JXKH01000003">
    <property type="protein sequence ID" value="OJG19033.1"/>
    <property type="molecule type" value="Genomic_DNA"/>
</dbReference>
<dbReference type="PANTHER" id="PTHR11839:SF18">
    <property type="entry name" value="NUDIX HYDROLASE DOMAIN-CONTAINING PROTEIN"/>
    <property type="match status" value="1"/>
</dbReference>
<organism evidence="4 5">
    <name type="scientific">Enterococcus canis</name>
    <dbReference type="NCBI Taxonomy" id="214095"/>
    <lineage>
        <taxon>Bacteria</taxon>
        <taxon>Bacillati</taxon>
        <taxon>Bacillota</taxon>
        <taxon>Bacilli</taxon>
        <taxon>Lactobacillales</taxon>
        <taxon>Enterococcaceae</taxon>
        <taxon>Enterococcus</taxon>
    </lineage>
</organism>
<feature type="domain" description="Nudix hydrolase" evidence="3">
    <location>
        <begin position="42"/>
        <end position="175"/>
    </location>
</feature>
<protein>
    <submittedName>
        <fullName evidence="4">ADP-ribose pyrophosphatase</fullName>
    </submittedName>
</protein>
<dbReference type="GO" id="GO:0016787">
    <property type="term" value="F:hydrolase activity"/>
    <property type="evidence" value="ECO:0007669"/>
    <property type="project" value="UniProtKB-KW"/>
</dbReference>
<reference evidence="4 5" key="1">
    <citation type="submission" date="2014-12" db="EMBL/GenBank/DDBJ databases">
        <title>Draft genome sequences of 29 type strains of Enterococci.</title>
        <authorList>
            <person name="Zhong Z."/>
            <person name="Sun Z."/>
            <person name="Liu W."/>
            <person name="Zhang W."/>
            <person name="Zhang H."/>
        </authorList>
    </citation>
    <scope>NUCLEOTIDE SEQUENCE [LARGE SCALE GENOMIC DNA]</scope>
    <source>
        <strain evidence="4 5">DSM 17029</strain>
    </source>
</reference>
<dbReference type="GO" id="GO:0019693">
    <property type="term" value="P:ribose phosphate metabolic process"/>
    <property type="evidence" value="ECO:0007669"/>
    <property type="project" value="TreeGrafter"/>
</dbReference>
<dbReference type="Proteomes" id="UP000181884">
    <property type="component" value="Unassembled WGS sequence"/>
</dbReference>
<dbReference type="GO" id="GO:0006753">
    <property type="term" value="P:nucleoside phosphate metabolic process"/>
    <property type="evidence" value="ECO:0007669"/>
    <property type="project" value="TreeGrafter"/>
</dbReference>
<evidence type="ECO:0000313" key="4">
    <source>
        <dbReference type="EMBL" id="OJG19033.1"/>
    </source>
</evidence>
<dbReference type="Pfam" id="PF00293">
    <property type="entry name" value="NUDIX"/>
    <property type="match status" value="1"/>
</dbReference>
<evidence type="ECO:0000256" key="2">
    <source>
        <dbReference type="ARBA" id="ARBA00022801"/>
    </source>
</evidence>
<dbReference type="InterPro" id="IPR000086">
    <property type="entry name" value="NUDIX_hydrolase_dom"/>
</dbReference>
<dbReference type="PANTHER" id="PTHR11839">
    <property type="entry name" value="UDP/ADP-SUGAR PYROPHOSPHATASE"/>
    <property type="match status" value="1"/>
</dbReference>
<evidence type="ECO:0000313" key="5">
    <source>
        <dbReference type="Proteomes" id="UP000181884"/>
    </source>
</evidence>
<dbReference type="PROSITE" id="PS51462">
    <property type="entry name" value="NUDIX"/>
    <property type="match status" value="1"/>
</dbReference>
<gene>
    <name evidence="4" type="ORF">RU97_GL001651</name>
</gene>